<name>C1F610_ACIC5</name>
<gene>
    <name evidence="2" type="ordered locus">ACP_1419</name>
</gene>
<dbReference type="HOGENOM" id="CLU_3394623_0_0_0"/>
<evidence type="ECO:0000313" key="2">
    <source>
        <dbReference type="EMBL" id="ACO33129.1"/>
    </source>
</evidence>
<dbReference type="EMBL" id="CP001472">
    <property type="protein sequence ID" value="ACO33129.1"/>
    <property type="molecule type" value="Genomic_DNA"/>
</dbReference>
<reference evidence="2 3" key="1">
    <citation type="journal article" date="2009" name="Appl. Environ. Microbiol.">
        <title>Three genomes from the phylum Acidobacteria provide insight into the lifestyles of these microorganisms in soils.</title>
        <authorList>
            <person name="Ward N.L."/>
            <person name="Challacombe J.F."/>
            <person name="Janssen P.H."/>
            <person name="Henrissat B."/>
            <person name="Coutinho P.M."/>
            <person name="Wu M."/>
            <person name="Xie G."/>
            <person name="Haft D.H."/>
            <person name="Sait M."/>
            <person name="Badger J."/>
            <person name="Barabote R.D."/>
            <person name="Bradley B."/>
            <person name="Brettin T.S."/>
            <person name="Brinkac L.M."/>
            <person name="Bruce D."/>
            <person name="Creasy T."/>
            <person name="Daugherty S.C."/>
            <person name="Davidsen T.M."/>
            <person name="DeBoy R.T."/>
            <person name="Detter J.C."/>
            <person name="Dodson R.J."/>
            <person name="Durkin A.S."/>
            <person name="Ganapathy A."/>
            <person name="Gwinn-Giglio M."/>
            <person name="Han C.S."/>
            <person name="Khouri H."/>
            <person name="Kiss H."/>
            <person name="Kothari S.P."/>
            <person name="Madupu R."/>
            <person name="Nelson K.E."/>
            <person name="Nelson W.C."/>
            <person name="Paulsen I."/>
            <person name="Penn K."/>
            <person name="Ren Q."/>
            <person name="Rosovitz M.J."/>
            <person name="Selengut J.D."/>
            <person name="Shrivastava S."/>
            <person name="Sullivan S.A."/>
            <person name="Tapia R."/>
            <person name="Thompson L.S."/>
            <person name="Watkins K.L."/>
            <person name="Yang Q."/>
            <person name="Yu C."/>
            <person name="Zafar N."/>
            <person name="Zhou L."/>
            <person name="Kuske C.R."/>
        </authorList>
    </citation>
    <scope>NUCLEOTIDE SEQUENCE [LARGE SCALE GENOMIC DNA]</scope>
    <source>
        <strain evidence="3">ATCC 51196 / DSM 11244 / BCRC 80197 / JCM 7670 / NBRC 15755 / NCIMB 13165 / 161</strain>
    </source>
</reference>
<sequence length="31" mass="3545">MRGTERWNEKQAGKQKSAGSRHVSGDPFGWR</sequence>
<dbReference type="Proteomes" id="UP000002207">
    <property type="component" value="Chromosome"/>
</dbReference>
<keyword evidence="3" id="KW-1185">Reference proteome</keyword>
<dbReference type="AlphaFoldDB" id="C1F610"/>
<evidence type="ECO:0000256" key="1">
    <source>
        <dbReference type="SAM" id="MobiDB-lite"/>
    </source>
</evidence>
<dbReference type="InParanoid" id="C1F610"/>
<accession>C1F610</accession>
<dbReference type="KEGG" id="aca:ACP_1419"/>
<proteinExistence type="predicted"/>
<feature type="region of interest" description="Disordered" evidence="1">
    <location>
        <begin position="1"/>
        <end position="31"/>
    </location>
</feature>
<feature type="compositionally biased region" description="Basic and acidic residues" evidence="1">
    <location>
        <begin position="1"/>
        <end position="12"/>
    </location>
</feature>
<organism evidence="2 3">
    <name type="scientific">Acidobacterium capsulatum (strain ATCC 51196 / DSM 11244 / BCRC 80197 / JCM 7670 / NBRC 15755 / NCIMB 13165 / 161)</name>
    <dbReference type="NCBI Taxonomy" id="240015"/>
    <lineage>
        <taxon>Bacteria</taxon>
        <taxon>Pseudomonadati</taxon>
        <taxon>Acidobacteriota</taxon>
        <taxon>Terriglobia</taxon>
        <taxon>Terriglobales</taxon>
        <taxon>Acidobacteriaceae</taxon>
        <taxon>Acidobacterium</taxon>
    </lineage>
</organism>
<evidence type="ECO:0000313" key="3">
    <source>
        <dbReference type="Proteomes" id="UP000002207"/>
    </source>
</evidence>
<protein>
    <submittedName>
        <fullName evidence="2">Uncharacterized protein</fullName>
    </submittedName>
</protein>